<gene>
    <name evidence="6" type="primary">lgrB_2</name>
    <name evidence="6" type="ORF">PS833_05627</name>
</gene>
<accession>A0A5E7FHF4</accession>
<dbReference type="CDD" id="cd19543">
    <property type="entry name" value="DCL_NRPS"/>
    <property type="match status" value="2"/>
</dbReference>
<comment type="cofactor">
    <cofactor evidence="1">
        <name>pantetheine 4'-phosphate</name>
        <dbReference type="ChEBI" id="CHEBI:47942"/>
    </cofactor>
</comment>
<evidence type="ECO:0000256" key="4">
    <source>
        <dbReference type="ARBA" id="ARBA00022553"/>
    </source>
</evidence>
<dbReference type="PROSITE" id="PS50075">
    <property type="entry name" value="CARRIER"/>
    <property type="match status" value="3"/>
</dbReference>
<dbReference type="PROSITE" id="PS00012">
    <property type="entry name" value="PHOSPHOPANTETHEINE"/>
    <property type="match status" value="3"/>
</dbReference>
<dbReference type="CDD" id="cd17649">
    <property type="entry name" value="A_NRPS_PvdJ-like"/>
    <property type="match status" value="2"/>
</dbReference>
<dbReference type="SUPFAM" id="SSF47336">
    <property type="entry name" value="ACP-like"/>
    <property type="match status" value="3"/>
</dbReference>
<keyword evidence="4" id="KW-0597">Phosphoprotein</keyword>
<name>A0A5E7FHF4_PSEFL</name>
<dbReference type="FunFam" id="3.40.50.980:FF:000002">
    <property type="entry name" value="Enterobactin synthetase component F"/>
    <property type="match status" value="1"/>
</dbReference>
<dbReference type="PANTHER" id="PTHR45398">
    <property type="match status" value="1"/>
</dbReference>
<dbReference type="Pfam" id="PF00550">
    <property type="entry name" value="PP-binding"/>
    <property type="match status" value="3"/>
</dbReference>
<dbReference type="SUPFAM" id="SSF52777">
    <property type="entry name" value="CoA-dependent acyltransferases"/>
    <property type="match status" value="8"/>
</dbReference>
<dbReference type="InterPro" id="IPR010071">
    <property type="entry name" value="AA_adenyl_dom"/>
</dbReference>
<dbReference type="FunFam" id="3.40.50.980:FF:000001">
    <property type="entry name" value="Non-ribosomal peptide synthetase"/>
    <property type="match status" value="3"/>
</dbReference>
<feature type="domain" description="Carrier" evidence="5">
    <location>
        <begin position="3616"/>
        <end position="3693"/>
    </location>
</feature>
<proteinExistence type="inferred from homology"/>
<reference evidence="6 7" key="1">
    <citation type="submission" date="2019-09" db="EMBL/GenBank/DDBJ databases">
        <authorList>
            <person name="Chandra G."/>
            <person name="Truman W A."/>
        </authorList>
    </citation>
    <scope>NUCLEOTIDE SEQUENCE [LARGE SCALE GENOMIC DNA]</scope>
    <source>
        <strain evidence="6">PS833</strain>
    </source>
</reference>
<organism evidence="6 7">
    <name type="scientific">Pseudomonas fluorescens</name>
    <dbReference type="NCBI Taxonomy" id="294"/>
    <lineage>
        <taxon>Bacteria</taxon>
        <taxon>Pseudomonadati</taxon>
        <taxon>Pseudomonadota</taxon>
        <taxon>Gammaproteobacteria</taxon>
        <taxon>Pseudomonadales</taxon>
        <taxon>Pseudomonadaceae</taxon>
        <taxon>Pseudomonas</taxon>
    </lineage>
</organism>
<evidence type="ECO:0000259" key="5">
    <source>
        <dbReference type="PROSITE" id="PS50075"/>
    </source>
</evidence>
<dbReference type="InterPro" id="IPR009081">
    <property type="entry name" value="PP-bd_ACP"/>
</dbReference>
<dbReference type="InterPro" id="IPR045851">
    <property type="entry name" value="AMP-bd_C_sf"/>
</dbReference>
<sequence length="3963" mass="436931">MEHTTAQRIASRFAGLPADKRREFLQRMQEQGVSFGQLPIPPAAEPQASFELSYAQQRQWFLWQLDPQSSAYNIPAALRLHGPLNVAALQQSFDVLLERHQSLRSRFVEDDGQVLQTLAEFTALPIEQIDLRGESQDQRLDLAMKTVEQEIARPFDLQHGPLLRVSLLQLDADDHVLLLTLHHIVTDGWSMGVLVEEFSRLYAAHCQGQGAALEALPIQYSDYALWQRRWMEAGELERQLNWWRDTLGSEQPLLELPTDRPRPAQPSQRGARLDFALDARLSSGLMSLARQRGVTPFMLLLASFQALLYRYSGQSDVRVGVPIANRNRAETRALIGFFVNTQVLRAELDGRLPFSQLLDQTRAASLDAQDYQDLPFERLVQALQGERSLSHSPLFQVMFNHQQAKPAAVSGLLAGLRVEALNATAHTTQFDLQLDTQEEGDQLFASLTYATDLFDAERIEHLARHWRNLLAGVLANPQCPLAELPLLEADERLRILDDLNDTAQVYPGEVCVQRHFEERVIEDGDATALVFQGQSLSYAELNLRANRLARHLHAQGVGPEVLVGIACDRSLEMVVGLLAILKAGGAYVPLDPEYPLDRLSYMIEDSGISLLLTQEHLLAQLPTPDNVRTLCLHAEADWLSDLPGTDLPASDLKSRAVAENLAYVIYTSGSTGKPKGAGNRHVALHNRLEWMQEAYNLLPSDRVLQKTPFSFDVSVWEFFWPLMKGATLVIAAPGEHRDPQRLAALIVEQAITTLHFVPSMLSAFIGADESLACTSLQRIICSGEALPMELQRQTLRSLPQASLYNLYGPTEAAIDVTHWTCAEEGRDSVPIGRPIANLRTCILDSELQPLPLGAVGELYLGGVGLARGYHRRGALTAERFVVDPFGSGERLYRTGDLARYRADGAIDYCGRIDHQVKIRGLRIELGEIEARLQEHADVQEAVVLALDGPSGKQLVAYIVPQDRALVSANAEQQGAWRETLKSHLLASLPDYMVPAQTVLIEQMPLSPNGKLDRKRLPAPTVQVSQRAFEAPRSEHEQVLAQIWQDVLGVEQVGRQDNFFELGGDSIISIQVVSRARRAGLSLQPRDLFQQQTLQALAAVVKEQAAPLAQQGPVEGVQTLTPIQRWFFDEPIPHRAHWNQAVLLVPRETLELPRLQAALQRLLKQHDALRLRFSQVATTPQSLQDPCGSEPARDGGGSGNINVAGAGLIASRLAPTEWSARYVGADSADVVDMLWTARVASDASLESVCDEAQRSLSLQDGPLLRVALIAQADGSQRLLLVIHHLAVDGVSWRVLLEDLQAAYQGQDLPPKTSSFQAWADKLEAYARSEAAAGELDGWLAQLRLANDSLPAANAQASQAGHLRQGVSIGLDREQTRQLLQQAPAIYRTQVNDLLLTALARTLSRWTGHASALIQLEGHGREELFDDIDLTRTVGWFSSLFPVCLTPTADLAGSIKAIKQQLREIPGKGMGYGLLRYMGDATTQATLAALPQARVTFNYLGQFDQSFAEDALFTPARESSGAAQSADAPLPNWLSVDGQVYGGELKLDWTFSRECFDRREIEALAADYQSELLALIAHCLSDGAGGVTPADFPLARLSQTQLDGLPVPPAQIEDLYPLSPMQAGLLFHSLYESESGAYVNQLSVEARGLDAERLGRAWQAVLDTHPILRSSFHFPDGFEAPVQLVHRHLHLPLTCLDWRDRSDQAEALAQLIDSERLQLDSTRAPLMRLTLVRLDDERQQLIYTHHHLLLDGWSNSLLLSEVLQRYAGQDVQATTGRFADYIGWLQRQDAQADELFWREQLATLDNPTLLAQSLAHGNSKNLSTAEFADHRQTFDVATSKRFSDFARQQKVTLNTLVQGAWALLLQRYSGQRSVAFGATVAGRPVDLPGAESQLGLFINTLPVISSPDAVESVEQWLTRLQAQNLELREHEFTALGDIQRWAGRAGEPLFDSLLVFENFPVAEALQQGAPAGLSFSIPQNHERTNFPLTLAATAESQLSLNWSYQCAHFSSDAIARMSEHLAALLAAMVAAPQVALSELDLLTAPERAQQLLEWNPAFTAQENPLCVHQLIENQAVIRPDATALIFNDLALSFDQLNRRANQLAHRLRELGIGPEVRVGLAMQRSPDMIIGLLAILKAGGAYVPLDPAYPAERLRYLMEDSGISLLLSQSWLREKLPLPEGLSVLEIDREPLDLMSEINPVNLTCGENLAYLIYTSGSTGRPKGVSVAHGPLAMHCLSIGELYGMTPDDRELQFASISFDGAHERWLTPLVFGSAVMPRDDELWSVERTCAEIEKHGITIACFTPTYLAQIADFMGEAGRDLPIRSYTPCGEGMAKHAFDEVQQVLQPKRLINGYGPTETVITPLIWLAYPDTEFDSAFMPIGRPVGNRSAYILDGGLQPLPVGVAGELYLGGEGVARGYHRRPDLTAERFVPDPFVPGGRLYRSGDLARFRADGVVEYLGRIDQQVKIRGFRIELGEIEACLMEHEGVREAFVIDREGPVSRQLVGYVVPRDPLADEQDLREALIVHLRSRLPAHMLPAHLMCLAALPLTPNGKLDRQGLPAPEASRQNHDQVAAASPAEALLVEIWQELLGLDSVGVTENFFELGGDSIISLQAVSRAGQRGLVFSPKQLFEQQTIRALAAVATRREAALVETPKVPAFALVPHIDIAAREGLQDLYPLSPMQQGMLFHCLDSPELNPYVNQLSVAVDGLQVLRFRAAWQTLVERHEVLRAAFRWRDGLADPLQAVFTDVELPIEELDWRERTDTEQALGELAAAEQAKGFDLSCPPLMRFILVRLGDDRYQMIWIYHHLLLDGWSASRLLADMLRLYHNDSLPTLTGRYADYIAWLQRQDGAQAEGFWRERLALLEEPTILAKASGAAGSGHGVMYSNLDAEATRKLHTFAKRQRVTLNTLVQGAWLLLLQRHSGQRSVAFGATVAGRPTGLAGAQDMLGLFINTLPVIQTLDPQQPLGEWLRALQDYNLMVRDYEHTPLSDIQRWAGQGGQGLFDSIIVFENHPVDRALKGGEEGELRFAEVGSGGVTNFPMDLMVSANEEGLEVEYLFLRDRFSELEVERIRAQLEGLLRALPEDATCLLGNIGLPEAVISLPQASDDPADLLHAFNQHVCNQPQKIALICEDRQVSYAELEVRANGLAQQLIGHGIGAESLVAVALPRSERTIVAFLAVLKAGAAYLPLDLAYPAERLAYMLSDSAASLLLCDSDLGERLKLADSPPRLLLDQLSVADGVASPVVHPLPGHLAYLIYTSGSTGQPKGVAVARGPIARHCRGIINLYELAPRSRELHFMSFAFDGAQERWLSVMLAGGSLVIRDDSLWTPEQTLDVLHRHNVTVACFPPAYLQQMAEVAERLGNPPAVEVYCFGGDAVPEASFEQVKRALRPQRLVNGYGPTETVVTPLLWRAEVSETCDAAYAPIGRGVAGRGLYVLDADLNPLPVGVSGELYLGGECLARGYHQRPGMSAERFIPDPFEAGGRMYRTGDLVRQRECGLIDYLGRLDQQVKIRGFRIELGEIEARLRDCAGVQDAAVVVHDTPTGKQLVGYVVAGGAVGLDRRLKSELQAQLPDYMVPARILVLERFPLSANGKLDRRALPAPEWALGGYRAPRNALETALTAIWQEVLGVPQVGIDDNFFELGGDSLQVLKVISRVRSQPQLGFELKLRDLMQKPCIAELSGYQAAEPASAPDPLLALNARIPNVPALFCLHAGFGTVFDYEPLARRLEGRRTVYGLQCRMLLDPQWQDASLLAMAQAYTQRIRTQQPEGPYYLLGWSLGGALTQLVAHELESQGQTVAFAGLVDSYVAGTAQASDWREDLADFLKFVLGQPSKEAQALIAAKAAGLNEREGAAAVIEAAMHGANDHAALGASELTQIFATGSSLKQLSLAQRQLPAIQATAHRWWVAGRDDERRVFEAQVGRHGVDRLLAGGHYELLRSDELLDELEHLLERRMATA</sequence>
<dbReference type="InterPro" id="IPR006162">
    <property type="entry name" value="Ppantetheine_attach_site"/>
</dbReference>
<dbReference type="GO" id="GO:0044550">
    <property type="term" value="P:secondary metabolite biosynthetic process"/>
    <property type="evidence" value="ECO:0007669"/>
    <property type="project" value="UniProtKB-ARBA"/>
</dbReference>
<dbReference type="NCBIfam" id="TIGR01720">
    <property type="entry name" value="NRPS-para261"/>
    <property type="match status" value="1"/>
</dbReference>
<dbReference type="InterPro" id="IPR020806">
    <property type="entry name" value="PKS_PP-bd"/>
</dbReference>
<dbReference type="RefSeq" id="WP_150800735.1">
    <property type="nucleotide sequence ID" value="NZ_CABVHU010000019.1"/>
</dbReference>
<dbReference type="InterPro" id="IPR010060">
    <property type="entry name" value="NRPS_synth"/>
</dbReference>
<dbReference type="InterPro" id="IPR025110">
    <property type="entry name" value="AMP-bd_C"/>
</dbReference>
<feature type="domain" description="Carrier" evidence="5">
    <location>
        <begin position="1030"/>
        <end position="1104"/>
    </location>
</feature>
<dbReference type="Pfam" id="PF00501">
    <property type="entry name" value="AMP-binding"/>
    <property type="match status" value="3"/>
</dbReference>
<dbReference type="NCBIfam" id="NF004282">
    <property type="entry name" value="PRK05691.1"/>
    <property type="match status" value="8"/>
</dbReference>
<dbReference type="FunFam" id="3.30.559.10:FF:000012">
    <property type="entry name" value="Non-ribosomal peptide synthetase"/>
    <property type="match status" value="1"/>
</dbReference>
<keyword evidence="3" id="KW-0596">Phosphopantetheine</keyword>
<dbReference type="CDD" id="cd19531">
    <property type="entry name" value="LCL_NRPS-like"/>
    <property type="match status" value="1"/>
</dbReference>
<evidence type="ECO:0000256" key="1">
    <source>
        <dbReference type="ARBA" id="ARBA00001957"/>
    </source>
</evidence>
<dbReference type="Proteomes" id="UP000409037">
    <property type="component" value="Unassembled WGS sequence"/>
</dbReference>
<dbReference type="Gene3D" id="1.10.1200.10">
    <property type="entry name" value="ACP-like"/>
    <property type="match status" value="2"/>
</dbReference>
<dbReference type="Gene3D" id="3.30.559.30">
    <property type="entry name" value="Nonribosomal peptide synthetase, condensation domain"/>
    <property type="match status" value="4"/>
</dbReference>
<dbReference type="InterPro" id="IPR029058">
    <property type="entry name" value="AB_hydrolase_fold"/>
</dbReference>
<dbReference type="InterPro" id="IPR020845">
    <property type="entry name" value="AMP-binding_CS"/>
</dbReference>
<dbReference type="GO" id="GO:0031177">
    <property type="term" value="F:phosphopantetheine binding"/>
    <property type="evidence" value="ECO:0007669"/>
    <property type="project" value="InterPro"/>
</dbReference>
<dbReference type="CDD" id="cd19534">
    <property type="entry name" value="E_NRPS"/>
    <property type="match status" value="1"/>
</dbReference>
<evidence type="ECO:0000256" key="2">
    <source>
        <dbReference type="ARBA" id="ARBA00006432"/>
    </source>
</evidence>
<dbReference type="GO" id="GO:0003824">
    <property type="term" value="F:catalytic activity"/>
    <property type="evidence" value="ECO:0007669"/>
    <property type="project" value="InterPro"/>
</dbReference>
<evidence type="ECO:0000313" key="7">
    <source>
        <dbReference type="Proteomes" id="UP000409037"/>
    </source>
</evidence>
<dbReference type="GO" id="GO:0043041">
    <property type="term" value="P:amino acid activation for nonribosomal peptide biosynthetic process"/>
    <property type="evidence" value="ECO:0007669"/>
    <property type="project" value="UniProtKB-ARBA"/>
</dbReference>
<dbReference type="FunFam" id="2.30.38.10:FF:000001">
    <property type="entry name" value="Non-ribosomal peptide synthetase PvdI"/>
    <property type="match status" value="2"/>
</dbReference>
<protein>
    <submittedName>
        <fullName evidence="6">Linear gramicidin synthase subunit B</fullName>
    </submittedName>
</protein>
<dbReference type="SUPFAM" id="SSF56801">
    <property type="entry name" value="Acetyl-CoA synthetase-like"/>
    <property type="match status" value="3"/>
</dbReference>
<dbReference type="FunFam" id="3.30.300.30:FF:000010">
    <property type="entry name" value="Enterobactin synthetase component F"/>
    <property type="match status" value="3"/>
</dbReference>
<dbReference type="NCBIfam" id="NF003417">
    <property type="entry name" value="PRK04813.1"/>
    <property type="match status" value="3"/>
</dbReference>
<dbReference type="Pfam" id="PF00975">
    <property type="entry name" value="Thioesterase"/>
    <property type="match status" value="1"/>
</dbReference>
<dbReference type="InterPro" id="IPR001031">
    <property type="entry name" value="Thioesterase"/>
</dbReference>
<dbReference type="OrthoDB" id="9757559at2"/>
<dbReference type="FunFam" id="1.10.1200.10:FF:000005">
    <property type="entry name" value="Nonribosomal peptide synthetase 1"/>
    <property type="match status" value="2"/>
</dbReference>
<dbReference type="Pfam" id="PF13193">
    <property type="entry name" value="AMP-binding_C"/>
    <property type="match status" value="3"/>
</dbReference>
<dbReference type="CDD" id="cd05930">
    <property type="entry name" value="A_NRPS"/>
    <property type="match status" value="1"/>
</dbReference>
<comment type="similarity">
    <text evidence="2">Belongs to the ATP-dependent AMP-binding enzyme family.</text>
</comment>
<dbReference type="InterPro" id="IPR001242">
    <property type="entry name" value="Condensation_dom"/>
</dbReference>
<dbReference type="PANTHER" id="PTHR45398:SF1">
    <property type="entry name" value="ENZYME, PUTATIVE (JCVI)-RELATED"/>
    <property type="match status" value="1"/>
</dbReference>
<evidence type="ECO:0000313" key="6">
    <source>
        <dbReference type="EMBL" id="VVO38928.1"/>
    </source>
</evidence>
<feature type="domain" description="Carrier" evidence="5">
    <location>
        <begin position="2573"/>
        <end position="2647"/>
    </location>
</feature>
<dbReference type="Pfam" id="PF00668">
    <property type="entry name" value="Condensation"/>
    <property type="match status" value="5"/>
</dbReference>
<dbReference type="SUPFAM" id="SSF53474">
    <property type="entry name" value="alpha/beta-Hydrolases"/>
    <property type="match status" value="1"/>
</dbReference>
<dbReference type="SMART" id="SM00823">
    <property type="entry name" value="PKS_PP"/>
    <property type="match status" value="3"/>
</dbReference>
<dbReference type="InterPro" id="IPR023213">
    <property type="entry name" value="CAT-like_dom_sf"/>
</dbReference>
<dbReference type="Gene3D" id="3.30.300.30">
    <property type="match status" value="3"/>
</dbReference>
<dbReference type="InterPro" id="IPR036736">
    <property type="entry name" value="ACP-like_sf"/>
</dbReference>
<dbReference type="EMBL" id="CABVHU010000019">
    <property type="protein sequence ID" value="VVO38928.1"/>
    <property type="molecule type" value="Genomic_DNA"/>
</dbReference>
<dbReference type="Gene3D" id="3.30.559.10">
    <property type="entry name" value="Chloramphenicol acetyltransferase-like domain"/>
    <property type="match status" value="4"/>
</dbReference>
<dbReference type="NCBIfam" id="TIGR01733">
    <property type="entry name" value="AA-adenyl-dom"/>
    <property type="match status" value="3"/>
</dbReference>
<dbReference type="PROSITE" id="PS00455">
    <property type="entry name" value="AMP_BINDING"/>
    <property type="match status" value="3"/>
</dbReference>
<dbReference type="InterPro" id="IPR000873">
    <property type="entry name" value="AMP-dep_synth/lig_dom"/>
</dbReference>
<dbReference type="Gene3D" id="3.40.50.1820">
    <property type="entry name" value="alpha/beta hydrolase"/>
    <property type="match status" value="1"/>
</dbReference>
<evidence type="ECO:0000256" key="3">
    <source>
        <dbReference type="ARBA" id="ARBA00022450"/>
    </source>
</evidence>
<dbReference type="FunFam" id="3.40.50.12780:FF:000012">
    <property type="entry name" value="Non-ribosomal peptide synthetase"/>
    <property type="match status" value="1"/>
</dbReference>
<dbReference type="Gene3D" id="2.30.38.10">
    <property type="entry name" value="Luciferase, Domain 3"/>
    <property type="match status" value="3"/>
</dbReference>
<dbReference type="Gene3D" id="3.40.50.980">
    <property type="match status" value="6"/>
</dbReference>